<keyword evidence="5" id="KW-0539">Nucleus</keyword>
<keyword evidence="3 5" id="KW-0238">DNA-binding</keyword>
<dbReference type="PANTHER" id="PTHR12081">
    <property type="entry name" value="TRANSCRIPTION FACTOR E2F"/>
    <property type="match status" value="1"/>
</dbReference>
<keyword evidence="2 5" id="KW-0805">Transcription regulation</keyword>
<dbReference type="GO" id="GO:0000978">
    <property type="term" value="F:RNA polymerase II cis-regulatory region sequence-specific DNA binding"/>
    <property type="evidence" value="ECO:0007669"/>
    <property type="project" value="InterPro"/>
</dbReference>
<comment type="similarity">
    <text evidence="1 5">Belongs to the E2F/DP family.</text>
</comment>
<evidence type="ECO:0000313" key="8">
    <source>
        <dbReference type="Proteomes" id="UP000261580"/>
    </source>
</evidence>
<dbReference type="GO" id="GO:0000981">
    <property type="term" value="F:DNA-binding transcription factor activity, RNA polymerase II-specific"/>
    <property type="evidence" value="ECO:0007669"/>
    <property type="project" value="TreeGrafter"/>
</dbReference>
<reference evidence="7" key="2">
    <citation type="submission" date="2025-09" db="UniProtKB">
        <authorList>
            <consortium name="Ensembl"/>
        </authorList>
    </citation>
    <scope>IDENTIFICATION</scope>
</reference>
<keyword evidence="4 5" id="KW-0804">Transcription</keyword>
<dbReference type="Pfam" id="PF02319">
    <property type="entry name" value="WHD_E2F_TDP"/>
    <property type="match status" value="1"/>
</dbReference>
<dbReference type="OMA" id="KRWVEQS"/>
<dbReference type="SUPFAM" id="SSF46785">
    <property type="entry name" value="Winged helix' DNA-binding domain"/>
    <property type="match status" value="1"/>
</dbReference>
<organism evidence="7 8">
    <name type="scientific">Neolamprologus brichardi</name>
    <name type="common">Fairy cichlid</name>
    <name type="synonym">Lamprologus brichardi</name>
    <dbReference type="NCBI Taxonomy" id="32507"/>
    <lineage>
        <taxon>Eukaryota</taxon>
        <taxon>Metazoa</taxon>
        <taxon>Chordata</taxon>
        <taxon>Craniata</taxon>
        <taxon>Vertebrata</taxon>
        <taxon>Euteleostomi</taxon>
        <taxon>Actinopterygii</taxon>
        <taxon>Neopterygii</taxon>
        <taxon>Teleostei</taxon>
        <taxon>Neoteleostei</taxon>
        <taxon>Acanthomorphata</taxon>
        <taxon>Ovalentaria</taxon>
        <taxon>Cichlomorphae</taxon>
        <taxon>Cichliformes</taxon>
        <taxon>Cichlidae</taxon>
        <taxon>African cichlids</taxon>
        <taxon>Pseudocrenilabrinae</taxon>
        <taxon>Lamprologini</taxon>
        <taxon>Neolamprologus</taxon>
    </lineage>
</organism>
<evidence type="ECO:0000259" key="6">
    <source>
        <dbReference type="SMART" id="SM01372"/>
    </source>
</evidence>
<dbReference type="STRING" id="32507.ENSNBRP00000011361"/>
<dbReference type="FunFam" id="1.10.10.10:FF:000008">
    <property type="entry name" value="E2F transcription factor 1"/>
    <property type="match status" value="1"/>
</dbReference>
<comment type="subcellular location">
    <subcellularLocation>
        <location evidence="5">Nucleus</location>
    </subcellularLocation>
</comment>
<dbReference type="Gene3D" id="6.10.250.540">
    <property type="match status" value="1"/>
</dbReference>
<dbReference type="Ensembl" id="ENSNBRT00000011682.1">
    <property type="protein sequence ID" value="ENSNBRP00000011361.1"/>
    <property type="gene ID" value="ENSNBRG00000008846.1"/>
</dbReference>
<sequence length="139" mass="16002">MAPDEDTSMPEQTPKYKRSQRSLHVLTTKFVQLLQESKSGELDLRDAVRALAVGQKRRIYDITNVLEGIGLIMKISKSTVKWIGHTLGENTQLLANRLVELKSEVKGLEQMECVLDQQKRWVEQSIKNITEDCRKYPFL</sequence>
<evidence type="ECO:0000313" key="7">
    <source>
        <dbReference type="Ensembl" id="ENSNBRP00000011361.1"/>
    </source>
</evidence>
<evidence type="ECO:0000256" key="2">
    <source>
        <dbReference type="ARBA" id="ARBA00023015"/>
    </source>
</evidence>
<keyword evidence="8" id="KW-1185">Reference proteome</keyword>
<dbReference type="SUPFAM" id="SSF144074">
    <property type="entry name" value="E2F-DP heterodimerization region"/>
    <property type="match status" value="1"/>
</dbReference>
<dbReference type="SMART" id="SM01372">
    <property type="entry name" value="E2F_TDP"/>
    <property type="match status" value="1"/>
</dbReference>
<dbReference type="Proteomes" id="UP000261580">
    <property type="component" value="Unassembled WGS sequence"/>
</dbReference>
<dbReference type="InterPro" id="IPR015633">
    <property type="entry name" value="E2F"/>
</dbReference>
<dbReference type="Bgee" id="ENSNBRG00000008846">
    <property type="expression patterns" value="Expressed in testis and 5 other cell types or tissues"/>
</dbReference>
<evidence type="ECO:0000256" key="3">
    <source>
        <dbReference type="ARBA" id="ARBA00023125"/>
    </source>
</evidence>
<protein>
    <recommendedName>
        <fullName evidence="6">E2F/DP family winged-helix DNA-binding domain-containing protein</fullName>
    </recommendedName>
</protein>
<accession>A0A3Q4GQN6</accession>
<evidence type="ECO:0000256" key="1">
    <source>
        <dbReference type="ARBA" id="ARBA00010940"/>
    </source>
</evidence>
<feature type="domain" description="E2F/DP family winged-helix DNA-binding" evidence="6">
    <location>
        <begin position="18"/>
        <end position="84"/>
    </location>
</feature>
<dbReference type="GO" id="GO:0090575">
    <property type="term" value="C:RNA polymerase II transcription regulator complex"/>
    <property type="evidence" value="ECO:0007669"/>
    <property type="project" value="TreeGrafter"/>
</dbReference>
<dbReference type="Gene3D" id="1.10.10.10">
    <property type="entry name" value="Winged helix-like DNA-binding domain superfamily/Winged helix DNA-binding domain"/>
    <property type="match status" value="1"/>
</dbReference>
<dbReference type="AlphaFoldDB" id="A0A3Q4GQN6"/>
<name>A0A3Q4GQN6_NEOBR</name>
<evidence type="ECO:0000256" key="4">
    <source>
        <dbReference type="ARBA" id="ARBA00023163"/>
    </source>
</evidence>
<dbReference type="InterPro" id="IPR003316">
    <property type="entry name" value="E2F_WHTH_DNA-bd_dom"/>
</dbReference>
<dbReference type="InterPro" id="IPR036388">
    <property type="entry name" value="WH-like_DNA-bd_sf"/>
</dbReference>
<proteinExistence type="inferred from homology"/>
<dbReference type="InterPro" id="IPR036390">
    <property type="entry name" value="WH_DNA-bd_sf"/>
</dbReference>
<reference evidence="7" key="1">
    <citation type="submission" date="2025-08" db="UniProtKB">
        <authorList>
            <consortium name="Ensembl"/>
        </authorList>
    </citation>
    <scope>IDENTIFICATION</scope>
</reference>
<dbReference type="InterPro" id="IPR037241">
    <property type="entry name" value="E2F-DP_heterodim"/>
</dbReference>
<dbReference type="PANTHER" id="PTHR12081:SF18">
    <property type="entry name" value="TRANSCRIPTION FACTOR E2F2-RELATED"/>
    <property type="match status" value="1"/>
</dbReference>
<dbReference type="GeneTree" id="ENSGT00940000169012"/>
<evidence type="ECO:0000256" key="5">
    <source>
        <dbReference type="RuleBase" id="RU003796"/>
    </source>
</evidence>